<dbReference type="GO" id="GO:0006633">
    <property type="term" value="P:fatty acid biosynthetic process"/>
    <property type="evidence" value="ECO:0007669"/>
    <property type="project" value="TreeGrafter"/>
</dbReference>
<dbReference type="InterPro" id="IPR020806">
    <property type="entry name" value="PKS_PP-bd"/>
</dbReference>
<protein>
    <submittedName>
        <fullName evidence="4">Non-ribosomal peptide synthetase</fullName>
    </submittedName>
</protein>
<evidence type="ECO:0000259" key="3">
    <source>
        <dbReference type="PROSITE" id="PS50075"/>
    </source>
</evidence>
<sequence length="452" mass="48520">ATPVTTLDRLRTRVAAVMGYPADGIDPATPLTDLGLDSLMAARIGAAVLDEFGAKVDLKVLLRQGTLADVAAALEQTEPGTAAPSEAATDRVLPRDAAERLVAHAWQHVAGGPPPGAEDDLRLDDHPPALRRRLAAELTERAGLPVTPDDLIDDQHTRPVTPAAPVTVAAIAARLRPALEAADAEPVRTLRGGGTRPPLFLAHPAGGSSSVYRPLISRIGDDRPCYGLERLPDLRDVPERAAAYADLIRTTHPEGPWVVGGWSYGGLLAQETARLLSEHGTVEALILIDSVLPLPAEDFTPADGSTSPLHRFAAFAEYVERAYGSPLTLPYAELDALSDDEQVELVMKTLEQAVDLPAPILEHQRTSYLDLRSGERHTPRPYPGRTLLYRATEPAPHTVQDPRYERTDAALGWDAYCQDLTVHDLPAHHLALLDPPAVDVLAAHLARDLDGA</sequence>
<gene>
    <name evidence="4" type="ORF">G5C51_38610</name>
</gene>
<reference evidence="4 5" key="1">
    <citation type="submission" date="2020-02" db="EMBL/GenBank/DDBJ databases">
        <title>Whole-genome analyses of novel actinobacteria.</title>
        <authorList>
            <person name="Sahin N."/>
        </authorList>
    </citation>
    <scope>NUCLEOTIDE SEQUENCE [LARGE SCALE GENOMIC DNA]</scope>
    <source>
        <strain evidence="4 5">A7024</strain>
    </source>
</reference>
<dbReference type="GO" id="GO:0071770">
    <property type="term" value="P:DIM/DIP cell wall layer assembly"/>
    <property type="evidence" value="ECO:0007669"/>
    <property type="project" value="TreeGrafter"/>
</dbReference>
<dbReference type="InterPro" id="IPR029058">
    <property type="entry name" value="AB_hydrolase_fold"/>
</dbReference>
<dbReference type="InterPro" id="IPR050091">
    <property type="entry name" value="PKS_NRPS_Biosynth_Enz"/>
</dbReference>
<dbReference type="PANTHER" id="PTHR43775">
    <property type="entry name" value="FATTY ACID SYNTHASE"/>
    <property type="match status" value="1"/>
</dbReference>
<dbReference type="SUPFAM" id="SSF47336">
    <property type="entry name" value="ACP-like"/>
    <property type="match status" value="1"/>
</dbReference>
<dbReference type="Proteomes" id="UP000481583">
    <property type="component" value="Unassembled WGS sequence"/>
</dbReference>
<evidence type="ECO:0000313" key="5">
    <source>
        <dbReference type="Proteomes" id="UP000481583"/>
    </source>
</evidence>
<dbReference type="Gene3D" id="3.40.50.1820">
    <property type="entry name" value="alpha/beta hydrolase"/>
    <property type="match status" value="1"/>
</dbReference>
<dbReference type="InterPro" id="IPR006162">
    <property type="entry name" value="Ppantetheine_attach_site"/>
</dbReference>
<evidence type="ECO:0000256" key="1">
    <source>
        <dbReference type="ARBA" id="ARBA00022450"/>
    </source>
</evidence>
<feature type="domain" description="Carrier" evidence="3">
    <location>
        <begin position="4"/>
        <end position="78"/>
    </location>
</feature>
<dbReference type="SMART" id="SM00824">
    <property type="entry name" value="PKS_TE"/>
    <property type="match status" value="1"/>
</dbReference>
<evidence type="ECO:0000256" key="2">
    <source>
        <dbReference type="ARBA" id="ARBA00022553"/>
    </source>
</evidence>
<keyword evidence="5" id="KW-1185">Reference proteome</keyword>
<proteinExistence type="predicted"/>
<organism evidence="4 5">
    <name type="scientific">Streptomyces coryli</name>
    <dbReference type="NCBI Taxonomy" id="1128680"/>
    <lineage>
        <taxon>Bacteria</taxon>
        <taxon>Bacillati</taxon>
        <taxon>Actinomycetota</taxon>
        <taxon>Actinomycetes</taxon>
        <taxon>Kitasatosporales</taxon>
        <taxon>Streptomycetaceae</taxon>
        <taxon>Streptomyces</taxon>
    </lineage>
</organism>
<dbReference type="Gene3D" id="1.10.1200.10">
    <property type="entry name" value="ACP-like"/>
    <property type="match status" value="1"/>
</dbReference>
<comment type="caution">
    <text evidence="4">The sequence shown here is derived from an EMBL/GenBank/DDBJ whole genome shotgun (WGS) entry which is preliminary data.</text>
</comment>
<feature type="non-terminal residue" evidence="4">
    <location>
        <position position="1"/>
    </location>
</feature>
<dbReference type="SUPFAM" id="SSF53474">
    <property type="entry name" value="alpha/beta-Hydrolases"/>
    <property type="match status" value="1"/>
</dbReference>
<dbReference type="GO" id="GO:0031177">
    <property type="term" value="F:phosphopantetheine binding"/>
    <property type="evidence" value="ECO:0007669"/>
    <property type="project" value="InterPro"/>
</dbReference>
<dbReference type="GO" id="GO:0004312">
    <property type="term" value="F:fatty acid synthase activity"/>
    <property type="evidence" value="ECO:0007669"/>
    <property type="project" value="TreeGrafter"/>
</dbReference>
<keyword evidence="2" id="KW-0597">Phosphoprotein</keyword>
<dbReference type="GO" id="GO:0005737">
    <property type="term" value="C:cytoplasm"/>
    <property type="evidence" value="ECO:0007669"/>
    <property type="project" value="TreeGrafter"/>
</dbReference>
<dbReference type="PANTHER" id="PTHR43775:SF37">
    <property type="entry name" value="SI:DKEY-61P9.11"/>
    <property type="match status" value="1"/>
</dbReference>
<dbReference type="Pfam" id="PF00550">
    <property type="entry name" value="PP-binding"/>
    <property type="match status" value="1"/>
</dbReference>
<dbReference type="AlphaFoldDB" id="A0A6G4UC47"/>
<name>A0A6G4UC47_9ACTN</name>
<evidence type="ECO:0000313" key="4">
    <source>
        <dbReference type="EMBL" id="NGN69789.1"/>
    </source>
</evidence>
<dbReference type="Pfam" id="PF00975">
    <property type="entry name" value="Thioesterase"/>
    <property type="match status" value="1"/>
</dbReference>
<dbReference type="InterPro" id="IPR009081">
    <property type="entry name" value="PP-bd_ACP"/>
</dbReference>
<dbReference type="GO" id="GO:0017000">
    <property type="term" value="P:antibiotic biosynthetic process"/>
    <property type="evidence" value="ECO:0007669"/>
    <property type="project" value="UniProtKB-ARBA"/>
</dbReference>
<dbReference type="InterPro" id="IPR020802">
    <property type="entry name" value="TesA-like"/>
</dbReference>
<dbReference type="RefSeq" id="WP_165245030.1">
    <property type="nucleotide sequence ID" value="NZ_JAAKZV010000342.1"/>
</dbReference>
<accession>A0A6G4UC47</accession>
<dbReference type="GO" id="GO:0005886">
    <property type="term" value="C:plasma membrane"/>
    <property type="evidence" value="ECO:0007669"/>
    <property type="project" value="TreeGrafter"/>
</dbReference>
<dbReference type="InterPro" id="IPR001031">
    <property type="entry name" value="Thioesterase"/>
</dbReference>
<dbReference type="PROSITE" id="PS00012">
    <property type="entry name" value="PHOSPHOPANTETHEINE"/>
    <property type="match status" value="1"/>
</dbReference>
<dbReference type="EMBL" id="JAAKZV010000342">
    <property type="protein sequence ID" value="NGN69789.1"/>
    <property type="molecule type" value="Genomic_DNA"/>
</dbReference>
<keyword evidence="1" id="KW-0596">Phosphopantetheine</keyword>
<dbReference type="SMART" id="SM00823">
    <property type="entry name" value="PKS_PP"/>
    <property type="match status" value="1"/>
</dbReference>
<dbReference type="PROSITE" id="PS50075">
    <property type="entry name" value="CARRIER"/>
    <property type="match status" value="1"/>
</dbReference>
<dbReference type="InterPro" id="IPR036736">
    <property type="entry name" value="ACP-like_sf"/>
</dbReference>